<accession>A0AAE4DWH6</accession>
<dbReference type="AlphaFoldDB" id="A0AAE4DWH6"/>
<dbReference type="RefSeq" id="WP_224752842.1">
    <property type="nucleotide sequence ID" value="NZ_CP027986.1"/>
</dbReference>
<reference evidence="1" key="1">
    <citation type="submission" date="2022-11" db="EMBL/GenBank/DDBJ databases">
        <title>blaNDM-1 and qnrB1 co-producing ST413 Enterobacter.</title>
        <authorList>
            <person name="Halder G."/>
            <person name="Chaudhuri B."/>
            <person name="Dutta S."/>
        </authorList>
    </citation>
    <scope>NUCLEOTIDE SEQUENCE</scope>
    <source>
        <strain evidence="1">PEER684</strain>
    </source>
</reference>
<dbReference type="EMBL" id="JALLIR010000001">
    <property type="protein sequence ID" value="MDR9946460.1"/>
    <property type="molecule type" value="Genomic_DNA"/>
</dbReference>
<dbReference type="Proteomes" id="UP001185068">
    <property type="component" value="Unassembled WGS sequence"/>
</dbReference>
<comment type="caution">
    <text evidence="1">The sequence shown here is derived from an EMBL/GenBank/DDBJ whole genome shotgun (WGS) entry which is preliminary data.</text>
</comment>
<organism evidence="1 2">
    <name type="scientific">Enterobacter sichuanensis</name>
    <dbReference type="NCBI Taxonomy" id="2071710"/>
    <lineage>
        <taxon>Bacteria</taxon>
        <taxon>Pseudomonadati</taxon>
        <taxon>Pseudomonadota</taxon>
        <taxon>Gammaproteobacteria</taxon>
        <taxon>Enterobacterales</taxon>
        <taxon>Enterobacteriaceae</taxon>
        <taxon>Enterobacter</taxon>
        <taxon>Enterobacter cloacae complex</taxon>
    </lineage>
</organism>
<evidence type="ECO:0000313" key="1">
    <source>
        <dbReference type="EMBL" id="MDR9946460.1"/>
    </source>
</evidence>
<name>A0AAE4DWH6_9ENTR</name>
<sequence>MLKEGDIVYGGAPGQSGFYFDKATLEAANGSRQKLWESLQVLPHEKYGFRSKIQMYRVKREAIAGTGQALSPDTEMLGSGGGTQFFLSNYKKVLEPIGLQFDIGM</sequence>
<evidence type="ECO:0000313" key="2">
    <source>
        <dbReference type="Proteomes" id="UP001185068"/>
    </source>
</evidence>
<proteinExistence type="predicted"/>
<gene>
    <name evidence="1" type="ORF">MX989_10255</name>
</gene>
<protein>
    <submittedName>
        <fullName evidence="1">Uncharacterized protein</fullName>
    </submittedName>
</protein>
<dbReference type="GeneID" id="72834381"/>